<name>A0ABS7GLK6_9BACT</name>
<gene>
    <name evidence="1" type="ORF">K1Y79_24685</name>
</gene>
<dbReference type="EMBL" id="JAICCF010000005">
    <property type="protein sequence ID" value="MBW8687557.1"/>
    <property type="molecule type" value="Genomic_DNA"/>
</dbReference>
<reference evidence="1 2" key="1">
    <citation type="submission" date="2021-08" db="EMBL/GenBank/DDBJ databases">
        <title>The genome sequence of Chitinophaga sp. B61.</title>
        <authorList>
            <person name="Zhang X."/>
        </authorList>
    </citation>
    <scope>NUCLEOTIDE SEQUENCE [LARGE SCALE GENOMIC DNA]</scope>
    <source>
        <strain evidence="1 2">B61</strain>
    </source>
</reference>
<dbReference type="RefSeq" id="WP_220252889.1">
    <property type="nucleotide sequence ID" value="NZ_JAICCF010000005.1"/>
</dbReference>
<accession>A0ABS7GLK6</accession>
<proteinExistence type="predicted"/>
<organism evidence="1 2">
    <name type="scientific">Chitinophaga rhizophila</name>
    <dbReference type="NCBI Taxonomy" id="2866212"/>
    <lineage>
        <taxon>Bacteria</taxon>
        <taxon>Pseudomonadati</taxon>
        <taxon>Bacteroidota</taxon>
        <taxon>Chitinophagia</taxon>
        <taxon>Chitinophagales</taxon>
        <taxon>Chitinophagaceae</taxon>
        <taxon>Chitinophaga</taxon>
    </lineage>
</organism>
<comment type="caution">
    <text evidence="1">The sequence shown here is derived from an EMBL/GenBank/DDBJ whole genome shotgun (WGS) entry which is preliminary data.</text>
</comment>
<sequence length="356" mass="40140">MRKSIYTLLSLLIAAFLIVAILVLTAPAPNKQPNGFKRQYLEASPLPVTATLPTGNNNILDIAGADDSLYYFSVLRDPSTIIASSLQANAIADTFRIELSPSFKDSVSEYFFTQYSNNRFFVYGYNIPSVCETGRAGNIRLPRQRSYNHGGFSQAQVLRDNQHFVLRKLHIQEKDQLFVRVTLDNDSLHMEKGLSTLHRDGGMSTDGAMTYDRTTGLLTYVYYYSNRFFTFDSTLQLVSSGHTLDTFSVSKFSIATNKDEKSQVYMNAGPDQMVNGFSCADNGVLYVQAKLKADNDDERMFGKYTVIDMYEIKSGRYKGSSYLDIPARTKINQLFVKGDQLLVHGETHIYLMKIAY</sequence>
<protein>
    <submittedName>
        <fullName evidence="1">Uncharacterized protein</fullName>
    </submittedName>
</protein>
<keyword evidence="2" id="KW-1185">Reference proteome</keyword>
<dbReference type="Proteomes" id="UP000812961">
    <property type="component" value="Unassembled WGS sequence"/>
</dbReference>
<evidence type="ECO:0000313" key="1">
    <source>
        <dbReference type="EMBL" id="MBW8687557.1"/>
    </source>
</evidence>
<evidence type="ECO:0000313" key="2">
    <source>
        <dbReference type="Proteomes" id="UP000812961"/>
    </source>
</evidence>